<keyword evidence="15" id="KW-1185">Reference proteome</keyword>
<dbReference type="Proteomes" id="UP000324748">
    <property type="component" value="Unassembled WGS sequence"/>
</dbReference>
<keyword evidence="5 9" id="KW-0694">RNA-binding</keyword>
<evidence type="ECO:0000256" key="10">
    <source>
        <dbReference type="SAM" id="MobiDB-lite"/>
    </source>
</evidence>
<evidence type="ECO:0000256" key="2">
    <source>
        <dbReference type="ARBA" id="ARBA00022723"/>
    </source>
</evidence>
<evidence type="ECO:0000256" key="7">
    <source>
        <dbReference type="ARBA" id="ARBA00023274"/>
    </source>
</evidence>
<comment type="function">
    <text evidence="9">Component of the spliceosomal U1 snRNP, which is essential for recognition of the pre-mRNA 5' splice-site and the subsequent assembly of the spliceosome. U1-C is directly involved in initial 5' splice-site recognition for both constitutive and regulated alternative splicing. The interaction with the 5' splice-site seems to precede base-pairing between the pre-mRNA and the U1 snRNA. Stimulates commitment or early (E) complex formation by stabilizing the base pairing of the 5' end of the U1 snRNA and the 5' splice-site region.</text>
</comment>
<keyword evidence="3 9" id="KW-0863">Zinc-finger</keyword>
<dbReference type="InterPro" id="IPR013085">
    <property type="entry name" value="U1-CZ_Znf_C2H2"/>
</dbReference>
<dbReference type="InterPro" id="IPR003604">
    <property type="entry name" value="Matrin/U1-like-C_Znf_C2H2"/>
</dbReference>
<comment type="subcellular location">
    <subcellularLocation>
        <location evidence="1 9">Nucleus</location>
    </subcellularLocation>
</comment>
<dbReference type="EMBL" id="VDEP01000475">
    <property type="protein sequence ID" value="KAA1073084.1"/>
    <property type="molecule type" value="Genomic_DNA"/>
</dbReference>
<evidence type="ECO:0000259" key="12">
    <source>
        <dbReference type="PROSITE" id="PS50171"/>
    </source>
</evidence>
<keyword evidence="2 9" id="KW-0479">Metal-binding</keyword>
<dbReference type="GO" id="GO:0000387">
    <property type="term" value="P:spliceosomal snRNP assembly"/>
    <property type="evidence" value="ECO:0007669"/>
    <property type="project" value="UniProtKB-UniRule"/>
</dbReference>
<feature type="compositionally biased region" description="Pro residues" evidence="10">
    <location>
        <begin position="144"/>
        <end position="154"/>
    </location>
</feature>
<evidence type="ECO:0000256" key="3">
    <source>
        <dbReference type="ARBA" id="ARBA00022771"/>
    </source>
</evidence>
<dbReference type="GO" id="GO:0000395">
    <property type="term" value="P:mRNA 5'-splice site recognition"/>
    <property type="evidence" value="ECO:0007669"/>
    <property type="project" value="UniProtKB-UniRule"/>
</dbReference>
<dbReference type="GO" id="GO:0005685">
    <property type="term" value="C:U1 snRNP"/>
    <property type="evidence" value="ECO:0007669"/>
    <property type="project" value="UniProtKB-UniRule"/>
</dbReference>
<evidence type="ECO:0000256" key="5">
    <source>
        <dbReference type="ARBA" id="ARBA00022884"/>
    </source>
</evidence>
<feature type="region of interest" description="Disordered" evidence="10">
    <location>
        <begin position="129"/>
        <end position="262"/>
    </location>
</feature>
<name>A0A5B0MB45_PUCGR</name>
<dbReference type="PANTHER" id="PTHR31148">
    <property type="entry name" value="U1 SMALL NUCLEAR RIBONUCLEOPROTEIN C"/>
    <property type="match status" value="1"/>
</dbReference>
<dbReference type="GO" id="GO:0030619">
    <property type="term" value="F:U1 snRNA binding"/>
    <property type="evidence" value="ECO:0007669"/>
    <property type="project" value="UniProtKB-UniRule"/>
</dbReference>
<keyword evidence="11" id="KW-0732">Signal</keyword>
<evidence type="ECO:0000256" key="6">
    <source>
        <dbReference type="ARBA" id="ARBA00023242"/>
    </source>
</evidence>
<proteinExistence type="inferred from homology"/>
<dbReference type="PROSITE" id="PS50171">
    <property type="entry name" value="ZF_MATRIN"/>
    <property type="match status" value="1"/>
</dbReference>
<evidence type="ECO:0000256" key="8">
    <source>
        <dbReference type="ARBA" id="ARBA00046357"/>
    </source>
</evidence>
<dbReference type="Proteomes" id="UP000325313">
    <property type="component" value="Unassembled WGS sequence"/>
</dbReference>
<evidence type="ECO:0000256" key="11">
    <source>
        <dbReference type="SAM" id="SignalP"/>
    </source>
</evidence>
<dbReference type="GO" id="GO:0008270">
    <property type="term" value="F:zinc ion binding"/>
    <property type="evidence" value="ECO:0007669"/>
    <property type="project" value="UniProtKB-UniRule"/>
</dbReference>
<dbReference type="PANTHER" id="PTHR31148:SF1">
    <property type="entry name" value="U1 SMALL NUCLEAR RIBONUCLEOPROTEIN C"/>
    <property type="match status" value="1"/>
</dbReference>
<comment type="subunit">
    <text evidence="9">U1 snRNP is composed of the 7 core Sm proteins B/B', D1, D2, D3, E, F and G that assemble in a heptameric protein ring on the Sm site of the small nuclear RNA to form the core snRNP, and at least 3 U1 snRNP-specific proteins U1-70K, U1-A and U1-C. U1-C interacts with U1 snRNA and the 5' splice-site region of the pre-mRNA.</text>
</comment>
<dbReference type="AlphaFoldDB" id="A0A5B0MB45"/>
<evidence type="ECO:0000313" key="16">
    <source>
        <dbReference type="Proteomes" id="UP000325313"/>
    </source>
</evidence>
<protein>
    <recommendedName>
        <fullName evidence="9">U1 small nuclear ribonucleoprotein C</fullName>
        <shortName evidence="9">U1 snRNP C</shortName>
        <shortName evidence="9">U1-C</shortName>
        <shortName evidence="9">U1C</shortName>
    </recommendedName>
</protein>
<sequence>MTVCAGRTRQSHAVALSFVLGFVQAVRPSKSSSPTEKRIHKRSALKLNHSTRIRHSKAADPQANFSIHWFVGMGKYYCDYCDVFLVSESPSVRKAHNSGRNHLTNVRDYYSSLGHDKAQSYIDEITRMFETGGGNSTSNRGPGGNPPGSQPGPPNAGMTGPMRPPFSNSTAGPNMPPLPPAMLALMNGQNGMSSPGSGPPPMRFAGPPIPNNMPPGMMQPPHVNGYSSGPLPPQPQTASGGQGAPPLTARMNPDRARQLGLI</sequence>
<dbReference type="EMBL" id="VSWC01000118">
    <property type="protein sequence ID" value="KAA1084796.1"/>
    <property type="molecule type" value="Genomic_DNA"/>
</dbReference>
<dbReference type="SUPFAM" id="SSF57667">
    <property type="entry name" value="beta-beta-alpha zinc fingers"/>
    <property type="match status" value="1"/>
</dbReference>
<feature type="compositionally biased region" description="Basic and acidic residues" evidence="10">
    <location>
        <begin position="252"/>
        <end position="262"/>
    </location>
</feature>
<evidence type="ECO:0000256" key="9">
    <source>
        <dbReference type="HAMAP-Rule" id="MF_03153"/>
    </source>
</evidence>
<gene>
    <name evidence="14" type="ORF">PGT21_035526</name>
    <name evidence="13" type="ORF">PGTUg99_026490</name>
</gene>
<keyword evidence="4 9" id="KW-0862">Zinc</keyword>
<dbReference type="Pfam" id="PF06220">
    <property type="entry name" value="zf-U1"/>
    <property type="match status" value="1"/>
</dbReference>
<feature type="compositionally biased region" description="Low complexity" evidence="10">
    <location>
        <begin position="181"/>
        <end position="196"/>
    </location>
</feature>
<comment type="similarity">
    <text evidence="9">Belongs to the U1 small nuclear ribonucleoprotein C family.</text>
</comment>
<dbReference type="OrthoDB" id="76567at2759"/>
<evidence type="ECO:0000313" key="15">
    <source>
        <dbReference type="Proteomes" id="UP000324748"/>
    </source>
</evidence>
<dbReference type="GO" id="GO:0030627">
    <property type="term" value="F:pre-mRNA 5'-splice site binding"/>
    <property type="evidence" value="ECO:0007669"/>
    <property type="project" value="InterPro"/>
</dbReference>
<feature type="domain" description="Matrin-type" evidence="12">
    <location>
        <begin position="76"/>
        <end position="108"/>
    </location>
</feature>
<dbReference type="GO" id="GO:0071004">
    <property type="term" value="C:U2-type prespliceosome"/>
    <property type="evidence" value="ECO:0007669"/>
    <property type="project" value="UniProtKB-UniRule"/>
</dbReference>
<dbReference type="SMART" id="SM00451">
    <property type="entry name" value="ZnF_U1"/>
    <property type="match status" value="1"/>
</dbReference>
<feature type="compositionally biased region" description="Pro residues" evidence="10">
    <location>
        <begin position="197"/>
        <end position="213"/>
    </location>
</feature>
<dbReference type="Gene3D" id="3.30.160.60">
    <property type="entry name" value="Classic Zinc Finger"/>
    <property type="match status" value="1"/>
</dbReference>
<reference evidence="15 16" key="1">
    <citation type="submission" date="2019-05" db="EMBL/GenBank/DDBJ databases">
        <title>Emergence of the Ug99 lineage of the wheat stem rust pathogen through somatic hybridization.</title>
        <authorList>
            <person name="Li F."/>
            <person name="Upadhyaya N.M."/>
            <person name="Sperschneider J."/>
            <person name="Matny O."/>
            <person name="Nguyen-Phuc H."/>
            <person name="Mago R."/>
            <person name="Raley C."/>
            <person name="Miller M.E."/>
            <person name="Silverstein K.A.T."/>
            <person name="Henningsen E."/>
            <person name="Hirsch C.D."/>
            <person name="Visser B."/>
            <person name="Pretorius Z.A."/>
            <person name="Steffenson B.J."/>
            <person name="Schwessinger B."/>
            <person name="Dodds P.N."/>
            <person name="Figueroa M."/>
        </authorList>
    </citation>
    <scope>NUCLEOTIDE SEQUENCE [LARGE SCALE GENOMIC DNA]</scope>
    <source>
        <strain evidence="14">21-0</strain>
        <strain evidence="13 16">Ug99</strain>
    </source>
</reference>
<dbReference type="GO" id="GO:0000243">
    <property type="term" value="C:commitment complex"/>
    <property type="evidence" value="ECO:0007669"/>
    <property type="project" value="UniProtKB-UniRule"/>
</dbReference>
<comment type="subunit">
    <text evidence="8">Component of the U1 snRNP. The U1 snRNP is composed of the U1 snRNA and the 7 core Sm proteins SNRPB, SNRPD1, SNRPD2, SNRPD3, SNRPE, SNRPF and SNRPG that assemble in a heptameric protein ring on the Sm site of the small nuclear RNA to form the core snRNP, and at least 3 U1 snRNP-specific proteins SNRNP70/U1-70K, SNRPA/U1-A and SNRPC/U1-C. SNRPC/U1-C interacts with U1 snRNA and the 5' splice-site region of the pre-mRNA. Interacts (via N-terminus) with TIA1 (via C-terminus); thereby promoting spliceosomal U1 snRNP recruitment to 5' splice sites.</text>
</comment>
<organism evidence="13 16">
    <name type="scientific">Puccinia graminis f. sp. tritici</name>
    <dbReference type="NCBI Taxonomy" id="56615"/>
    <lineage>
        <taxon>Eukaryota</taxon>
        <taxon>Fungi</taxon>
        <taxon>Dikarya</taxon>
        <taxon>Basidiomycota</taxon>
        <taxon>Pucciniomycotina</taxon>
        <taxon>Pucciniomycetes</taxon>
        <taxon>Pucciniales</taxon>
        <taxon>Pucciniaceae</taxon>
        <taxon>Puccinia</taxon>
    </lineage>
</organism>
<evidence type="ECO:0000256" key="1">
    <source>
        <dbReference type="ARBA" id="ARBA00004123"/>
    </source>
</evidence>
<evidence type="ECO:0000313" key="13">
    <source>
        <dbReference type="EMBL" id="KAA1073084.1"/>
    </source>
</evidence>
<dbReference type="InterPro" id="IPR036236">
    <property type="entry name" value="Znf_C2H2_sf"/>
</dbReference>
<dbReference type="FunFam" id="3.30.160.60:FF:000059">
    <property type="entry name" value="U1 small nuclear ribonucleoprotein C"/>
    <property type="match status" value="1"/>
</dbReference>
<keyword evidence="6 9" id="KW-0539">Nucleus</keyword>
<keyword evidence="7 9" id="KW-0687">Ribonucleoprotein</keyword>
<dbReference type="GO" id="GO:0003729">
    <property type="term" value="F:mRNA binding"/>
    <property type="evidence" value="ECO:0007669"/>
    <property type="project" value="UniProtKB-UniRule"/>
</dbReference>
<comment type="caution">
    <text evidence="13">The sequence shown here is derived from an EMBL/GenBank/DDBJ whole genome shotgun (WGS) entry which is preliminary data.</text>
</comment>
<dbReference type="InterPro" id="IPR017340">
    <property type="entry name" value="U1_snRNP-C"/>
</dbReference>
<evidence type="ECO:0000313" key="14">
    <source>
        <dbReference type="EMBL" id="KAA1084796.1"/>
    </source>
</evidence>
<dbReference type="InterPro" id="IPR000690">
    <property type="entry name" value="Matrin/U1-C_Znf_C2H2"/>
</dbReference>
<accession>A0A5B0MB45</accession>
<feature type="signal peptide" evidence="11">
    <location>
        <begin position="1"/>
        <end position="25"/>
    </location>
</feature>
<dbReference type="HAMAP" id="MF_03153">
    <property type="entry name" value="U1_C"/>
    <property type="match status" value="1"/>
</dbReference>
<evidence type="ECO:0000256" key="4">
    <source>
        <dbReference type="ARBA" id="ARBA00022833"/>
    </source>
</evidence>
<feature type="chain" id="PRO_5033473496" description="U1 small nuclear ribonucleoprotein C" evidence="11">
    <location>
        <begin position="26"/>
        <end position="262"/>
    </location>
</feature>